<evidence type="ECO:0000313" key="4">
    <source>
        <dbReference type="Proteomes" id="UP000318704"/>
    </source>
</evidence>
<reference evidence="3 4" key="1">
    <citation type="submission" date="2019-03" db="EMBL/GenBank/DDBJ databases">
        <title>Deep-cultivation of Planctomycetes and their phenomic and genomic characterization uncovers novel biology.</title>
        <authorList>
            <person name="Wiegand S."/>
            <person name="Jogler M."/>
            <person name="Boedeker C."/>
            <person name="Pinto D."/>
            <person name="Vollmers J."/>
            <person name="Rivas-Marin E."/>
            <person name="Kohn T."/>
            <person name="Peeters S.H."/>
            <person name="Heuer A."/>
            <person name="Rast P."/>
            <person name="Oberbeckmann S."/>
            <person name="Bunk B."/>
            <person name="Jeske O."/>
            <person name="Meyerdierks A."/>
            <person name="Storesund J.E."/>
            <person name="Kallscheuer N."/>
            <person name="Luecker S."/>
            <person name="Lage O.M."/>
            <person name="Pohl T."/>
            <person name="Merkel B.J."/>
            <person name="Hornburger P."/>
            <person name="Mueller R.-W."/>
            <person name="Bruemmer F."/>
            <person name="Labrenz M."/>
            <person name="Spormann A.M."/>
            <person name="Op den Camp H."/>
            <person name="Overmann J."/>
            <person name="Amann R."/>
            <person name="Jetten M.S.M."/>
            <person name="Mascher T."/>
            <person name="Medema M.H."/>
            <person name="Devos D.P."/>
            <person name="Kaster A.-K."/>
            <person name="Ovreas L."/>
            <person name="Rohde M."/>
            <person name="Galperin M.Y."/>
            <person name="Jogler C."/>
        </authorList>
    </citation>
    <scope>NUCLEOTIDE SEQUENCE [LARGE SCALE GENOMIC DNA]</scope>
    <source>
        <strain evidence="3 4">V144</strain>
    </source>
</reference>
<dbReference type="GO" id="GO:0031071">
    <property type="term" value="F:cysteine desulfurase activity"/>
    <property type="evidence" value="ECO:0007669"/>
    <property type="project" value="UniProtKB-EC"/>
</dbReference>
<dbReference type="Proteomes" id="UP000318704">
    <property type="component" value="Chromosome"/>
</dbReference>
<dbReference type="EC" id="2.8.1.7" evidence="3"/>
<dbReference type="Gene3D" id="3.40.640.10">
    <property type="entry name" value="Type I PLP-dependent aspartate aminotransferase-like (Major domain)"/>
    <property type="match status" value="1"/>
</dbReference>
<dbReference type="InterPro" id="IPR015424">
    <property type="entry name" value="PyrdxlP-dep_Trfase"/>
</dbReference>
<gene>
    <name evidence="3" type="primary">csd_4</name>
    <name evidence="3" type="ORF">V144x_57200</name>
</gene>
<dbReference type="KEGG" id="gaw:V144x_57200"/>
<dbReference type="PANTHER" id="PTHR43586">
    <property type="entry name" value="CYSTEINE DESULFURASE"/>
    <property type="match status" value="1"/>
</dbReference>
<keyword evidence="3" id="KW-0808">Transferase</keyword>
<dbReference type="Gene3D" id="3.90.1150.10">
    <property type="entry name" value="Aspartate Aminotransferase, domain 1"/>
    <property type="match status" value="1"/>
</dbReference>
<organism evidence="3 4">
    <name type="scientific">Gimesia aquarii</name>
    <dbReference type="NCBI Taxonomy" id="2527964"/>
    <lineage>
        <taxon>Bacteria</taxon>
        <taxon>Pseudomonadati</taxon>
        <taxon>Planctomycetota</taxon>
        <taxon>Planctomycetia</taxon>
        <taxon>Planctomycetales</taxon>
        <taxon>Planctomycetaceae</taxon>
        <taxon>Gimesia</taxon>
    </lineage>
</organism>
<protein>
    <submittedName>
        <fullName evidence="3">Putative cysteine desulfurase</fullName>
        <ecNumber evidence="3">2.8.1.7</ecNumber>
    </submittedName>
</protein>
<dbReference type="PANTHER" id="PTHR43586:SF15">
    <property type="entry name" value="BLR3095 PROTEIN"/>
    <property type="match status" value="1"/>
</dbReference>
<dbReference type="AlphaFoldDB" id="A0A517W4M6"/>
<dbReference type="EMBL" id="CP037920">
    <property type="protein sequence ID" value="QDU00207.1"/>
    <property type="molecule type" value="Genomic_DNA"/>
</dbReference>
<dbReference type="SUPFAM" id="SSF53383">
    <property type="entry name" value="PLP-dependent transferases"/>
    <property type="match status" value="1"/>
</dbReference>
<keyword evidence="1" id="KW-0663">Pyridoxal phosphate</keyword>
<dbReference type="InterPro" id="IPR015422">
    <property type="entry name" value="PyrdxlP-dep_Trfase_small"/>
</dbReference>
<feature type="domain" description="Aminotransferase class V" evidence="2">
    <location>
        <begin position="62"/>
        <end position="375"/>
    </location>
</feature>
<name>A0A517W4M6_9PLAN</name>
<evidence type="ECO:0000259" key="2">
    <source>
        <dbReference type="Pfam" id="PF00266"/>
    </source>
</evidence>
<sequence>MTMEITDTKLECQRGLFNLPDDICWLNSAYMSPLLHSVREAGLEGVELRGRPWNISADDFFEPAEQVRSLVAGLIYADADGVALVPSVSYGIGIATANLPVTAGQNIVVVEEQFPSNIYPWRELANERNAIVRTVSIPEGGWTESIINHIDKDTSVVSIPHVHWTTGAEFDLVRIGAQARSVGAALVVDATQSLGILTFDVEKIQPDFLVAAAYKCMLGPYGLSYLYVAPRWRKGKPLEEGWLNRTNAADFSQLTEYCDDYLPGARRYDFGERSNTILLAMAIASLEQITAWKTERIEQYTRPLVQRIVAKADEMELWHPPVESCSPCMVGISLPGGSPNTLGKQLAANGIYVSVRKGNARIATHVYNTEDEIDRFFDVLRDLT</sequence>
<evidence type="ECO:0000256" key="1">
    <source>
        <dbReference type="ARBA" id="ARBA00022898"/>
    </source>
</evidence>
<dbReference type="Pfam" id="PF00266">
    <property type="entry name" value="Aminotran_5"/>
    <property type="match status" value="1"/>
</dbReference>
<evidence type="ECO:0000313" key="3">
    <source>
        <dbReference type="EMBL" id="QDU00207.1"/>
    </source>
</evidence>
<dbReference type="InterPro" id="IPR015421">
    <property type="entry name" value="PyrdxlP-dep_Trfase_major"/>
</dbReference>
<dbReference type="InterPro" id="IPR000192">
    <property type="entry name" value="Aminotrans_V_dom"/>
</dbReference>
<proteinExistence type="predicted"/>
<accession>A0A517W4M6</accession>